<gene>
    <name evidence="3" type="ORF">C1SCF055_LOCUS35493</name>
</gene>
<dbReference type="SUPFAM" id="SSF56672">
    <property type="entry name" value="DNA/RNA polymerases"/>
    <property type="match status" value="1"/>
</dbReference>
<dbReference type="PROSITE" id="PS50878">
    <property type="entry name" value="RT_POL"/>
    <property type="match status" value="1"/>
</dbReference>
<evidence type="ECO:0000313" key="4">
    <source>
        <dbReference type="EMBL" id="CAL1163577.1"/>
    </source>
</evidence>
<dbReference type="Gene3D" id="3.90.70.10">
    <property type="entry name" value="Cysteine proteinases"/>
    <property type="match status" value="1"/>
</dbReference>
<dbReference type="InterPro" id="IPR038765">
    <property type="entry name" value="Papain-like_cys_pep_sf"/>
</dbReference>
<dbReference type="PANTHER" id="PTHR47027:SF20">
    <property type="entry name" value="REVERSE TRANSCRIPTASE-LIKE PROTEIN WITH RNA-DIRECTED DNA POLYMERASE DOMAIN"/>
    <property type="match status" value="1"/>
</dbReference>
<organism evidence="3">
    <name type="scientific">Cladocopium goreaui</name>
    <dbReference type="NCBI Taxonomy" id="2562237"/>
    <lineage>
        <taxon>Eukaryota</taxon>
        <taxon>Sar</taxon>
        <taxon>Alveolata</taxon>
        <taxon>Dinophyceae</taxon>
        <taxon>Suessiales</taxon>
        <taxon>Symbiodiniaceae</taxon>
        <taxon>Cladocopium</taxon>
    </lineage>
</organism>
<accession>A0A9P1DIS8</accession>
<evidence type="ECO:0000313" key="6">
    <source>
        <dbReference type="Proteomes" id="UP001152797"/>
    </source>
</evidence>
<dbReference type="InterPro" id="IPR000477">
    <property type="entry name" value="RT_dom"/>
</dbReference>
<feature type="compositionally biased region" description="Polar residues" evidence="1">
    <location>
        <begin position="1007"/>
        <end position="1025"/>
    </location>
</feature>
<keyword evidence="5" id="KW-0808">Transferase</keyword>
<evidence type="ECO:0000259" key="2">
    <source>
        <dbReference type="PROSITE" id="PS50878"/>
    </source>
</evidence>
<keyword evidence="6" id="KW-1185">Reference proteome</keyword>
<dbReference type="Proteomes" id="UP001152797">
    <property type="component" value="Unassembled WGS sequence"/>
</dbReference>
<dbReference type="EMBL" id="CAMXCT030004743">
    <property type="protein sequence ID" value="CAL4797514.1"/>
    <property type="molecule type" value="Genomic_DNA"/>
</dbReference>
<proteinExistence type="predicted"/>
<keyword evidence="5" id="KW-0695">RNA-directed DNA polymerase</keyword>
<dbReference type="GO" id="GO:0003964">
    <property type="term" value="F:RNA-directed DNA polymerase activity"/>
    <property type="evidence" value="ECO:0007669"/>
    <property type="project" value="UniProtKB-KW"/>
</dbReference>
<feature type="region of interest" description="Disordered" evidence="1">
    <location>
        <begin position="990"/>
        <end position="1072"/>
    </location>
</feature>
<comment type="caution">
    <text evidence="3">The sequence shown here is derived from an EMBL/GenBank/DDBJ whole genome shotgun (WGS) entry which is preliminary data.</text>
</comment>
<dbReference type="EMBL" id="CAMXCT010004743">
    <property type="protein sequence ID" value="CAI4010202.1"/>
    <property type="molecule type" value="Genomic_DNA"/>
</dbReference>
<feature type="compositionally biased region" description="Polar residues" evidence="1">
    <location>
        <begin position="1059"/>
        <end position="1071"/>
    </location>
</feature>
<evidence type="ECO:0000256" key="1">
    <source>
        <dbReference type="SAM" id="MobiDB-lite"/>
    </source>
</evidence>
<dbReference type="PANTHER" id="PTHR47027">
    <property type="entry name" value="REVERSE TRANSCRIPTASE DOMAIN-CONTAINING PROTEIN"/>
    <property type="match status" value="1"/>
</dbReference>
<protein>
    <submittedName>
        <fullName evidence="5">RNA-directed DNA polymerase from mobile element jockey</fullName>
    </submittedName>
</protein>
<dbReference type="EMBL" id="CAMXCT020004743">
    <property type="protein sequence ID" value="CAL1163577.1"/>
    <property type="molecule type" value="Genomic_DNA"/>
</dbReference>
<feature type="compositionally biased region" description="Basic and acidic residues" evidence="1">
    <location>
        <begin position="1045"/>
        <end position="1056"/>
    </location>
</feature>
<evidence type="ECO:0000313" key="5">
    <source>
        <dbReference type="EMBL" id="CAL4797514.1"/>
    </source>
</evidence>
<evidence type="ECO:0000313" key="3">
    <source>
        <dbReference type="EMBL" id="CAI4010202.1"/>
    </source>
</evidence>
<dbReference type="InterPro" id="IPR043502">
    <property type="entry name" value="DNA/RNA_pol_sf"/>
</dbReference>
<feature type="compositionally biased region" description="Basic and acidic residues" evidence="1">
    <location>
        <begin position="994"/>
        <end position="1003"/>
    </location>
</feature>
<dbReference type="SUPFAM" id="SSF54001">
    <property type="entry name" value="Cysteine proteinases"/>
    <property type="match status" value="1"/>
</dbReference>
<sequence length="1555" mass="175787">MAWESLHRADSPGCSTFPTNFDLNSWSAALGPTFVHGSQASRLDYFCVRQPYADGTARQVRYLWDSPFLHQTDFGHVPMMCTLAKHWIPSFSQHKIQRVTLQQRQASRQSYLAQDSDWLSFVDCTQTQIAAHFARADLPADDFMEILHRDVLHQFCEHFPAGKHTRSPAAWQSALPTLLNKWDHRRCMQRLGVPFTVQQLERALSQIPPSKAVAKPFSPGMVWRQHASVLAPLLHAKLTDWWEQRDISCMEGFKFFLDLQRAFDSVHRGKLFSRLQNLPISQSLIQLLMEWHENTVYFVQHDQVDSPVSIGRGVRQGCKAAPGLFNLFVLLFLHDLMAHVPISWIQTHLTIYADDFHIGAKFTTAHDFACFHKTLGIIFWTLRSLELQINPGKSVALLELKGCHSHALRKQLVQRDRDGEKLRVFLPDGDEMQIPIRKSAKYLGVLISYSNFEDASLKHRLSLMNTGFRRLQRWLTGRHCLTIKQRYKLWHCCVYPILTYGIFATGLTTVGIQKAQTQITIMLRKLLHDHAFYTRRNNQQALALHRFPTPLHLLYGTAAGLLRTQATRSALFSDHDLAHTITWDHLPDLMSRLEQMQATATLVTSRDLEAQHAYNTPFFQCAQCDFCTENVSVFRRHCTVAHGSQMYRTQFVQQAHFTANGLPTCKHCHTTFSTWRMFSAHIERGCQVLLTGPSSCTTSSSSTRAALGTLNIMQPNMADSATRGLRMITAEELHNLKTQVFGERLLQVVHDRDWTKMPRTSSTFSFATSRVMGIAVLLVNGAGVEASQAEHGLQGLSFNASRDSIASAETLAVDALWRQACGKGCQRAADLSLHLQSAHSRLWRQLAMAFHRMGTEPFAPTVITDSLLKDPEILALLRSHCLLCGAQPATSDLALHLREEHSCGHEMFLFYMEQLLPTVFQQNVDDFQCNLCQLIYNLPAALRPDESLAARAQLALSHLRGSCPVLIQIAQLFGALLNGGILQHGTVRHGSISTDERSLRRSGTDVPGQNAQASRESQGAQSAPQRRSKRSRLGDGRPTSARNTHTGDENADHHGESVQWKQQMETASKSQMRPLRQHLLLALLEVMRTRAGKIVESKETDELYQTSLAKGLILKDKSFPFHRWDPQTQTLVLDKKQPVSAKKMEQHMTELLEMMVDKDLIIRFHALKAPDAQKERTVPWRLQINLRSDRAYELLAHLAHNAIWMVVGATMKQHTLAQSPMATMLHLAPQLVEELTKLAGHLRLTNNRNWCFANSTVHSLLWTLLSLQVPLTDLWGEHHAELIQFVLKHANKPATLSETAWFLQVVQDWIADGEQQDCAECAHRVLRWLRPAAFDMRWERRVATSEGLQLHDSNSNFMPIILYIPSHAHHIGHCQLASLVTAWSQELAMQTALLDAPVCLCLHIDRMYQDADNQAVKSMCRLDIDTEIMMPVFRPSGIACNTAGYIPVACIAHFGQDQAGHCKALLKIQPTVVPPGNPAAWLMTEDDQYPTPLWQFPSWFASNLTVVWMIRTDCLKLPSYNVQSDGTILEAAPDDHSDQAFIHLLQAQHGATLPG</sequence>
<dbReference type="Pfam" id="PF00078">
    <property type="entry name" value="RVT_1"/>
    <property type="match status" value="1"/>
</dbReference>
<feature type="domain" description="Reverse transcriptase" evidence="2">
    <location>
        <begin position="160"/>
        <end position="447"/>
    </location>
</feature>
<name>A0A9P1DIS8_9DINO</name>
<reference evidence="3" key="1">
    <citation type="submission" date="2022-10" db="EMBL/GenBank/DDBJ databases">
        <authorList>
            <person name="Chen Y."/>
            <person name="Dougan E. K."/>
            <person name="Chan C."/>
            <person name="Rhodes N."/>
            <person name="Thang M."/>
        </authorList>
    </citation>
    <scope>NUCLEOTIDE SEQUENCE</scope>
</reference>
<dbReference type="OrthoDB" id="447509at2759"/>
<keyword evidence="5" id="KW-0548">Nucleotidyltransferase</keyword>
<reference evidence="4" key="2">
    <citation type="submission" date="2024-04" db="EMBL/GenBank/DDBJ databases">
        <authorList>
            <person name="Chen Y."/>
            <person name="Shah S."/>
            <person name="Dougan E. K."/>
            <person name="Thang M."/>
            <person name="Chan C."/>
        </authorList>
    </citation>
    <scope>NUCLEOTIDE SEQUENCE [LARGE SCALE GENOMIC DNA]</scope>
</reference>